<reference evidence="1" key="1">
    <citation type="submission" date="2021-02" db="EMBL/GenBank/DDBJ databases">
        <authorList>
            <person name="Han P."/>
        </authorList>
    </citation>
    <scope>NUCLEOTIDE SEQUENCE</scope>
    <source>
        <strain evidence="1">Nitrosomonas nitrosa 18-3D</strain>
    </source>
</reference>
<evidence type="ECO:0000313" key="1">
    <source>
        <dbReference type="EMBL" id="CAE6511747.1"/>
    </source>
</evidence>
<comment type="caution">
    <text evidence="1">The sequence shown here is derived from an EMBL/GenBank/DDBJ whole genome shotgun (WGS) entry which is preliminary data.</text>
</comment>
<evidence type="ECO:0000313" key="2">
    <source>
        <dbReference type="Proteomes" id="UP000601736"/>
    </source>
</evidence>
<gene>
    <name evidence="1" type="ORF">NMYAN_40005</name>
</gene>
<name>A0A8H8Z0N1_9PROT</name>
<dbReference type="RefSeq" id="WP_204800140.1">
    <property type="nucleotide sequence ID" value="NZ_CAJNAP010000034.1"/>
</dbReference>
<dbReference type="AlphaFoldDB" id="A0A8H8Z0N1"/>
<sequence length="75" mass="8115">MSQDQFAAHDLYKKNMSELLGAAREAIDDEFGNGYAERHPHLVGHCMIAAALESGARSIDYVSYSINGVAGSLRS</sequence>
<protein>
    <submittedName>
        <fullName evidence="1">Uncharacterized protein</fullName>
    </submittedName>
</protein>
<organism evidence="1 2">
    <name type="scientific">Nitrosomonas nitrosa</name>
    <dbReference type="NCBI Taxonomy" id="52442"/>
    <lineage>
        <taxon>Bacteria</taxon>
        <taxon>Pseudomonadati</taxon>
        <taxon>Pseudomonadota</taxon>
        <taxon>Betaproteobacteria</taxon>
        <taxon>Nitrosomonadales</taxon>
        <taxon>Nitrosomonadaceae</taxon>
        <taxon>Nitrosomonas</taxon>
    </lineage>
</organism>
<proteinExistence type="predicted"/>
<accession>A0A8H8Z0N1</accession>
<dbReference type="EMBL" id="CAJNAP010000034">
    <property type="protein sequence ID" value="CAE6511747.1"/>
    <property type="molecule type" value="Genomic_DNA"/>
</dbReference>
<dbReference type="Proteomes" id="UP000601736">
    <property type="component" value="Unassembled WGS sequence"/>
</dbReference>